<gene>
    <name evidence="1" type="ORF">BWGO95_01909</name>
</gene>
<dbReference type="EMBL" id="FMAK01000029">
    <property type="protein sequence ID" value="SCB67782.1"/>
    <property type="molecule type" value="Genomic_DNA"/>
</dbReference>
<proteinExistence type="predicted"/>
<protein>
    <submittedName>
        <fullName evidence="1">Uncharacterized protein</fullName>
    </submittedName>
</protein>
<accession>A0A1C4CLS6</accession>
<organism evidence="1 2">
    <name type="scientific">Bacillus mycoides</name>
    <dbReference type="NCBI Taxonomy" id="1405"/>
    <lineage>
        <taxon>Bacteria</taxon>
        <taxon>Bacillati</taxon>
        <taxon>Bacillota</taxon>
        <taxon>Bacilli</taxon>
        <taxon>Bacillales</taxon>
        <taxon>Bacillaceae</taxon>
        <taxon>Bacillus</taxon>
        <taxon>Bacillus cereus group</taxon>
    </lineage>
</organism>
<dbReference type="AlphaFoldDB" id="A0A1C4CLS6"/>
<evidence type="ECO:0000313" key="1">
    <source>
        <dbReference type="EMBL" id="SCB67782.1"/>
    </source>
</evidence>
<reference evidence="1 2" key="1">
    <citation type="submission" date="2016-08" db="EMBL/GenBank/DDBJ databases">
        <authorList>
            <person name="Seilhamer J.J."/>
        </authorList>
    </citation>
    <scope>NUCLEOTIDE SEQUENCE [LARGE SCALE GENOMIC DNA]</scope>
    <source>
        <strain evidence="1 2">SDA_GO95</strain>
    </source>
</reference>
<name>A0A1C4CLS6_BACMY</name>
<dbReference type="Proteomes" id="UP000195696">
    <property type="component" value="Unassembled WGS sequence"/>
</dbReference>
<sequence>MRIHTLIIKYHSENQVLLS</sequence>
<evidence type="ECO:0000313" key="2">
    <source>
        <dbReference type="Proteomes" id="UP000195696"/>
    </source>
</evidence>